<gene>
    <name evidence="2" type="ORF">WH95_15805</name>
</gene>
<dbReference type="InterPro" id="IPR010486">
    <property type="entry name" value="HNS-dep_expression_A/B"/>
</dbReference>
<dbReference type="Proteomes" id="UP000034491">
    <property type="component" value="Unassembled WGS sequence"/>
</dbReference>
<evidence type="ECO:0000313" key="2">
    <source>
        <dbReference type="EMBL" id="KKJ75857.1"/>
    </source>
</evidence>
<evidence type="ECO:0008006" key="4">
    <source>
        <dbReference type="Google" id="ProtNLM"/>
    </source>
</evidence>
<keyword evidence="1" id="KW-0732">Signal</keyword>
<dbReference type="EMBL" id="LANI01000024">
    <property type="protein sequence ID" value="KKJ75857.1"/>
    <property type="molecule type" value="Genomic_DNA"/>
</dbReference>
<protein>
    <recommendedName>
        <fullName evidence="4">HdeA/HdeB family protein</fullName>
    </recommendedName>
</protein>
<comment type="caution">
    <text evidence="2">The sequence shown here is derived from an EMBL/GenBank/DDBJ whole genome shotgun (WGS) entry which is preliminary data.</text>
</comment>
<dbReference type="STRING" id="1549748.WH95_15805"/>
<dbReference type="RefSeq" id="WP_046509079.1">
    <property type="nucleotide sequence ID" value="NZ_LANI01000024.1"/>
</dbReference>
<keyword evidence="3" id="KW-1185">Reference proteome</keyword>
<sequence length="99" mass="11259">MKTHNYKHVVALFLFPLYLLSSPVNASEQSFKEVPCSAFDDQDDLMTFAFWIDGYVTGTQEKPFFDQEAIEPLLEQTLTTCQSNPEKAVFQIVSDLKSS</sequence>
<dbReference type="OrthoDB" id="5460407at2"/>
<feature type="chain" id="PRO_5005640432" description="HdeA/HdeB family protein" evidence="1">
    <location>
        <begin position="27"/>
        <end position="99"/>
    </location>
</feature>
<organism evidence="2 3">
    <name type="scientific">Kiloniella litopenaei</name>
    <dbReference type="NCBI Taxonomy" id="1549748"/>
    <lineage>
        <taxon>Bacteria</taxon>
        <taxon>Pseudomonadati</taxon>
        <taxon>Pseudomonadota</taxon>
        <taxon>Alphaproteobacteria</taxon>
        <taxon>Rhodospirillales</taxon>
        <taxon>Kiloniellaceae</taxon>
        <taxon>Kiloniella</taxon>
    </lineage>
</organism>
<accession>A0A0M2R1V4</accession>
<evidence type="ECO:0000313" key="3">
    <source>
        <dbReference type="Proteomes" id="UP000034491"/>
    </source>
</evidence>
<reference evidence="2 3" key="1">
    <citation type="submission" date="2015-03" db="EMBL/GenBank/DDBJ databases">
        <title>Genome sequence of Kiloniella sp. P1-1, isolated from the gut microflora of Pacific white shrimp, Penaeus vannamei.</title>
        <authorList>
            <person name="Shao Z."/>
            <person name="Wang L."/>
            <person name="Li X."/>
        </authorList>
    </citation>
    <scope>NUCLEOTIDE SEQUENCE [LARGE SCALE GENOMIC DNA]</scope>
    <source>
        <strain evidence="2 3">P1-1</strain>
    </source>
</reference>
<evidence type="ECO:0000256" key="1">
    <source>
        <dbReference type="SAM" id="SignalP"/>
    </source>
</evidence>
<feature type="signal peptide" evidence="1">
    <location>
        <begin position="1"/>
        <end position="26"/>
    </location>
</feature>
<dbReference type="Pfam" id="PF06411">
    <property type="entry name" value="HdeA"/>
    <property type="match status" value="1"/>
</dbReference>
<dbReference type="AlphaFoldDB" id="A0A0M2R1V4"/>
<proteinExistence type="predicted"/>
<name>A0A0M2R1V4_9PROT</name>